<reference evidence="1" key="1">
    <citation type="journal article" date="2015" name="Nature">
        <title>Complex archaea that bridge the gap between prokaryotes and eukaryotes.</title>
        <authorList>
            <person name="Spang A."/>
            <person name="Saw J.H."/>
            <person name="Jorgensen S.L."/>
            <person name="Zaremba-Niedzwiedzka K."/>
            <person name="Martijn J."/>
            <person name="Lind A.E."/>
            <person name="van Eijk R."/>
            <person name="Schleper C."/>
            <person name="Guy L."/>
            <person name="Ettema T.J."/>
        </authorList>
    </citation>
    <scope>NUCLEOTIDE SEQUENCE</scope>
</reference>
<name>A0A0F9QBH7_9ZZZZ</name>
<accession>A0A0F9QBH7</accession>
<proteinExistence type="predicted"/>
<sequence length="67" mass="7266">MERFEFLRAYDDASPPALIGVAAAIAEGDLMNITRLTTAPMPRFELAPYGYYDAVVISDGTGTHTTI</sequence>
<feature type="non-terminal residue" evidence="1">
    <location>
        <position position="67"/>
    </location>
</feature>
<protein>
    <submittedName>
        <fullName evidence="1">Uncharacterized protein</fullName>
    </submittedName>
</protein>
<dbReference type="AlphaFoldDB" id="A0A0F9QBH7"/>
<comment type="caution">
    <text evidence="1">The sequence shown here is derived from an EMBL/GenBank/DDBJ whole genome shotgun (WGS) entry which is preliminary data.</text>
</comment>
<dbReference type="EMBL" id="LAZR01005118">
    <property type="protein sequence ID" value="KKN02708.1"/>
    <property type="molecule type" value="Genomic_DNA"/>
</dbReference>
<evidence type="ECO:0000313" key="1">
    <source>
        <dbReference type="EMBL" id="KKN02708.1"/>
    </source>
</evidence>
<organism evidence="1">
    <name type="scientific">marine sediment metagenome</name>
    <dbReference type="NCBI Taxonomy" id="412755"/>
    <lineage>
        <taxon>unclassified sequences</taxon>
        <taxon>metagenomes</taxon>
        <taxon>ecological metagenomes</taxon>
    </lineage>
</organism>
<gene>
    <name evidence="1" type="ORF">LCGC14_1114930</name>
</gene>